<keyword evidence="3" id="KW-0472">Membrane</keyword>
<keyword evidence="1" id="KW-0813">Transport</keyword>
<reference evidence="5" key="1">
    <citation type="submission" date="2021-01" db="EMBL/GenBank/DDBJ databases">
        <authorList>
            <person name="Corre E."/>
            <person name="Pelletier E."/>
            <person name="Niang G."/>
            <person name="Scheremetjew M."/>
            <person name="Finn R."/>
            <person name="Kale V."/>
            <person name="Holt S."/>
            <person name="Cochrane G."/>
            <person name="Meng A."/>
            <person name="Brown T."/>
            <person name="Cohen L."/>
        </authorList>
    </citation>
    <scope>NUCLEOTIDE SEQUENCE</scope>
    <source>
        <strain evidence="5">CCMP645</strain>
    </source>
</reference>
<dbReference type="PRINTS" id="PR00219">
    <property type="entry name" value="SYNAPTOBREVN"/>
</dbReference>
<dbReference type="GO" id="GO:0015031">
    <property type="term" value="P:protein transport"/>
    <property type="evidence" value="ECO:0007669"/>
    <property type="project" value="UniProtKB-KW"/>
</dbReference>
<accession>A0A7S4B7C1</accession>
<dbReference type="EMBL" id="HBIZ01013399">
    <property type="protein sequence ID" value="CAE0755539.1"/>
    <property type="molecule type" value="Transcribed_RNA"/>
</dbReference>
<dbReference type="SUPFAM" id="SSF58038">
    <property type="entry name" value="SNARE fusion complex"/>
    <property type="match status" value="1"/>
</dbReference>
<organism evidence="5">
    <name type="scientific">Chrysotila carterae</name>
    <name type="common">Marine alga</name>
    <name type="synonym">Syracosphaera carterae</name>
    <dbReference type="NCBI Taxonomy" id="13221"/>
    <lineage>
        <taxon>Eukaryota</taxon>
        <taxon>Haptista</taxon>
        <taxon>Haptophyta</taxon>
        <taxon>Prymnesiophyceae</taxon>
        <taxon>Isochrysidales</taxon>
        <taxon>Isochrysidaceae</taxon>
        <taxon>Chrysotila</taxon>
    </lineage>
</organism>
<dbReference type="InterPro" id="IPR001388">
    <property type="entry name" value="Synaptobrevin-like"/>
</dbReference>
<evidence type="ECO:0000259" key="4">
    <source>
        <dbReference type="PROSITE" id="PS50892"/>
    </source>
</evidence>
<evidence type="ECO:0000313" key="5">
    <source>
        <dbReference type="EMBL" id="CAE0755539.1"/>
    </source>
</evidence>
<dbReference type="Gene3D" id="1.20.5.110">
    <property type="match status" value="1"/>
</dbReference>
<dbReference type="CDD" id="cd15843">
    <property type="entry name" value="R-SNARE"/>
    <property type="match status" value="1"/>
</dbReference>
<dbReference type="PANTHER" id="PTHR21136">
    <property type="entry name" value="SNARE PROTEINS"/>
    <property type="match status" value="1"/>
</dbReference>
<dbReference type="PANTHER" id="PTHR21136:SF168">
    <property type="entry name" value="VESICLE-ASSOCIATED MEMBRANE PROTEIN 9"/>
    <property type="match status" value="1"/>
</dbReference>
<keyword evidence="3" id="KW-0812">Transmembrane</keyword>
<keyword evidence="3" id="KW-1133">Transmembrane helix</keyword>
<dbReference type="PROSITE" id="PS50892">
    <property type="entry name" value="V_SNARE"/>
    <property type="match status" value="1"/>
</dbReference>
<dbReference type="InterPro" id="IPR051097">
    <property type="entry name" value="Synaptobrevin-like_transport"/>
</dbReference>
<evidence type="ECO:0000256" key="2">
    <source>
        <dbReference type="PROSITE-ProRule" id="PRU00290"/>
    </source>
</evidence>
<dbReference type="Gene3D" id="3.30.450.50">
    <property type="entry name" value="Longin domain"/>
    <property type="match status" value="1"/>
</dbReference>
<dbReference type="InterPro" id="IPR042855">
    <property type="entry name" value="V_SNARE_CC"/>
</dbReference>
<dbReference type="AlphaFoldDB" id="A0A7S4B7C1"/>
<dbReference type="Pfam" id="PF00957">
    <property type="entry name" value="Synaptobrevin"/>
    <property type="match status" value="1"/>
</dbReference>
<evidence type="ECO:0000256" key="3">
    <source>
        <dbReference type="SAM" id="Phobius"/>
    </source>
</evidence>
<evidence type="ECO:0000256" key="1">
    <source>
        <dbReference type="ARBA" id="ARBA00022927"/>
    </source>
</evidence>
<sequence>MSLLWSAVTRDNIVLAECGEDHRGGAVLSLARKILSKKPSPGWEYERAGALKAAKFHIHSLGPGRRETVWAVCCVYENTFSELQARGFLEKLAFLTEPLRATPAWQTGGTLAAQDSFAPTLLQRMEQASSMGRTAMITSKVDEVKELMRENIELLLDRGDKLDALDEKASTLSKMSQAFHRKARDAKRFQMWQQAKFGVAVGTAVTVGVALVVVPPLVAVL</sequence>
<proteinExistence type="predicted"/>
<dbReference type="GO" id="GO:0016020">
    <property type="term" value="C:membrane"/>
    <property type="evidence" value="ECO:0007669"/>
    <property type="project" value="InterPro"/>
</dbReference>
<feature type="domain" description="V-SNARE coiled-coil homology" evidence="4">
    <location>
        <begin position="133"/>
        <end position="194"/>
    </location>
</feature>
<name>A0A7S4B7C1_CHRCT</name>
<keyword evidence="2" id="KW-0175">Coiled coil</keyword>
<feature type="transmembrane region" description="Helical" evidence="3">
    <location>
        <begin position="197"/>
        <end position="218"/>
    </location>
</feature>
<protein>
    <recommendedName>
        <fullName evidence="4">V-SNARE coiled-coil homology domain-containing protein</fullName>
    </recommendedName>
</protein>
<dbReference type="GO" id="GO:0016192">
    <property type="term" value="P:vesicle-mediated transport"/>
    <property type="evidence" value="ECO:0007669"/>
    <property type="project" value="InterPro"/>
</dbReference>
<gene>
    <name evidence="5" type="ORF">PCAR00345_LOCUS8126</name>
</gene>
<keyword evidence="1" id="KW-0653">Protein transport</keyword>